<reference evidence="4 5" key="1">
    <citation type="journal article" date="2018" name="Gigascience">
        <title>Genomes of trombidid mites reveal novel predicted allergens and laterally-transferred genes associated with secondary metabolism.</title>
        <authorList>
            <person name="Dong X."/>
            <person name="Chaisiri K."/>
            <person name="Xia D."/>
            <person name="Armstrong S.D."/>
            <person name="Fang Y."/>
            <person name="Donnelly M.J."/>
            <person name="Kadowaki T."/>
            <person name="McGarry J.W."/>
            <person name="Darby A.C."/>
            <person name="Makepeace B.L."/>
        </authorList>
    </citation>
    <scope>NUCLEOTIDE SEQUENCE [LARGE SCALE GENOMIC DNA]</scope>
    <source>
        <strain evidence="4">UoL-UT</strain>
    </source>
</reference>
<dbReference type="PANTHER" id="PTHR12984:SF15">
    <property type="entry name" value="PROTEIN-ASSOCIATING WITH THE CARBOXYL-TERMINAL DOMAIN OF EZRIN"/>
    <property type="match status" value="1"/>
</dbReference>
<comment type="caution">
    <text evidence="4">The sequence shown here is derived from an EMBL/GenBank/DDBJ whole genome shotgun (WGS) entry which is preliminary data.</text>
</comment>
<feature type="compositionally biased region" description="Basic and acidic residues" evidence="2">
    <location>
        <begin position="781"/>
        <end position="791"/>
    </location>
</feature>
<evidence type="ECO:0000256" key="1">
    <source>
        <dbReference type="ARBA" id="ARBA00038349"/>
    </source>
</evidence>
<keyword evidence="5" id="KW-1185">Reference proteome</keyword>
<sequence length="951" mass="106895">MGNENSLQRKVDIQSQPFFACSQYSAHNCHDSDLKPFTLLAFNANESNFSESHWRSIRHPFVVKYRDCGTFRSKKCVVTEPVTPLLQVLNSLTVEEIISGIHNICEALSFVHEKCKLSHNTLSLDAIFVSTTSHTWKLGCFQFATQVGEESSDILKGLRNYKKDNSISIPPEETNSMKPITNEQYLNIRDVYSLGFIIQQLIGEKDIKLSENLRNLSHQLPEQRPKVSLILNDELFEKCNFLKVISFLAKFASFTECDKEKFLETLVDRLRLIPSVLLASKLIPLLLTSRVLLLHSKADQLLLPHLLTPIQTDIVQKPLVNESLFEAHIIPIICKLYCVHKIQVRLILLRYLPYYASYIPVESLKEHVLPQTLLGLKDESDELVSATFVGISKLVEIFGAELILGQRRKIFHNVVPKQHSIPKINCSQKLQSSPVLLIARSEPDGGETEDLIAATCPATLEPVSPEKLEWEIESKETISEKIVPEEPRRSSKTFNSDLDIKSMKISLREDNEVDLLFGAMEPKFSKAASVIESNAEKRKTDKKCSHSSKFDIQCDDITSESGWGDEDNIKAPKMEKTSYLLIALLCLSIAINILLLSLRLTTVIERQCPAAGNMSTNSVIVDSEVNKLEQFEPKEKEGMDESGLNFHVSKVFKFIPGPMKVLSPEEEHKFESKLMKKPKTMDEFVDNDFALKSSLDPFGLPIPGSKDGEGKISPFDLLKKMLGSIPKTPNNNRMQIKMLFATSPRKINASQMHNFSSGLVDKLFPSFKFGPGIRMEVGSKSGEEPKMESSEQKGQGSSNSENPPLSKTNFTKKVRPLLFILPRLHSHHFGMIGDRPPLPFPFLPPFIDPLNSSQNPFQIPQFAQRILEKLHRKKEKTDESTKEKTSSSAPPLTSQKPRFSFFPFPSFVKFFKSGPKPILQTSTAGDVITKGFTEPAAVATAAPEAQSAQRN</sequence>
<accession>A0A443SMQ3</accession>
<protein>
    <submittedName>
        <fullName evidence="4">Protein-associating with the carboxyl-terminal domain of ezrin-like isoform X1</fullName>
    </submittedName>
</protein>
<proteinExistence type="inferred from homology"/>
<dbReference type="SUPFAM" id="SSF48371">
    <property type="entry name" value="ARM repeat"/>
    <property type="match status" value="1"/>
</dbReference>
<organism evidence="4 5">
    <name type="scientific">Leptotrombidium deliense</name>
    <dbReference type="NCBI Taxonomy" id="299467"/>
    <lineage>
        <taxon>Eukaryota</taxon>
        <taxon>Metazoa</taxon>
        <taxon>Ecdysozoa</taxon>
        <taxon>Arthropoda</taxon>
        <taxon>Chelicerata</taxon>
        <taxon>Arachnida</taxon>
        <taxon>Acari</taxon>
        <taxon>Acariformes</taxon>
        <taxon>Trombidiformes</taxon>
        <taxon>Prostigmata</taxon>
        <taxon>Anystina</taxon>
        <taxon>Parasitengona</taxon>
        <taxon>Trombiculoidea</taxon>
        <taxon>Trombiculidae</taxon>
        <taxon>Leptotrombidium</taxon>
    </lineage>
</organism>
<dbReference type="OrthoDB" id="9942861at2759"/>
<evidence type="ECO:0000313" key="4">
    <source>
        <dbReference type="EMBL" id="RWS28811.1"/>
    </source>
</evidence>
<dbReference type="InterPro" id="IPR000719">
    <property type="entry name" value="Prot_kinase_dom"/>
</dbReference>
<dbReference type="EMBL" id="NCKV01001203">
    <property type="protein sequence ID" value="RWS28811.1"/>
    <property type="molecule type" value="Genomic_DNA"/>
</dbReference>
<dbReference type="VEuPathDB" id="VectorBase:LDEU003228"/>
<dbReference type="Gene3D" id="1.10.510.10">
    <property type="entry name" value="Transferase(Phosphotransferase) domain 1"/>
    <property type="match status" value="1"/>
</dbReference>
<dbReference type="Proteomes" id="UP000288716">
    <property type="component" value="Unassembled WGS sequence"/>
</dbReference>
<evidence type="ECO:0000313" key="5">
    <source>
        <dbReference type="Proteomes" id="UP000288716"/>
    </source>
</evidence>
<gene>
    <name evidence="4" type="ORF">B4U80_12769</name>
</gene>
<dbReference type="PROSITE" id="PS50011">
    <property type="entry name" value="PROTEIN_KINASE_DOM"/>
    <property type="match status" value="1"/>
</dbReference>
<dbReference type="Gene3D" id="1.25.10.10">
    <property type="entry name" value="Leucine-rich Repeat Variant"/>
    <property type="match status" value="1"/>
</dbReference>
<feature type="region of interest" description="Disordered" evidence="2">
    <location>
        <begin position="775"/>
        <end position="808"/>
    </location>
</feature>
<dbReference type="GO" id="GO:0004672">
    <property type="term" value="F:protein kinase activity"/>
    <property type="evidence" value="ECO:0007669"/>
    <property type="project" value="InterPro"/>
</dbReference>
<feature type="compositionally biased region" description="Basic and acidic residues" evidence="2">
    <location>
        <begin position="875"/>
        <end position="885"/>
    </location>
</feature>
<dbReference type="InterPro" id="IPR011989">
    <property type="entry name" value="ARM-like"/>
</dbReference>
<dbReference type="SUPFAM" id="SSF56112">
    <property type="entry name" value="Protein kinase-like (PK-like)"/>
    <property type="match status" value="1"/>
</dbReference>
<dbReference type="GO" id="GO:0005524">
    <property type="term" value="F:ATP binding"/>
    <property type="evidence" value="ECO:0007669"/>
    <property type="project" value="InterPro"/>
</dbReference>
<comment type="similarity">
    <text evidence="1">Belongs to the protein kinase superfamily.</text>
</comment>
<dbReference type="PANTHER" id="PTHR12984">
    <property type="entry name" value="SCY1-RELATED S/T PROTEIN KINASE-LIKE"/>
    <property type="match status" value="1"/>
</dbReference>
<dbReference type="AlphaFoldDB" id="A0A443SMQ3"/>
<feature type="region of interest" description="Disordered" evidence="2">
    <location>
        <begin position="872"/>
        <end position="897"/>
    </location>
</feature>
<dbReference type="STRING" id="299467.A0A443SMQ3"/>
<name>A0A443SMQ3_9ACAR</name>
<evidence type="ECO:0000256" key="2">
    <source>
        <dbReference type="SAM" id="MobiDB-lite"/>
    </source>
</evidence>
<feature type="domain" description="Protein kinase" evidence="3">
    <location>
        <begin position="1"/>
        <end position="272"/>
    </location>
</feature>
<evidence type="ECO:0000259" key="3">
    <source>
        <dbReference type="PROSITE" id="PS50011"/>
    </source>
</evidence>
<dbReference type="InterPro" id="IPR011009">
    <property type="entry name" value="Kinase-like_dom_sf"/>
</dbReference>
<dbReference type="InterPro" id="IPR051177">
    <property type="entry name" value="CIK-Related_Protein"/>
</dbReference>
<feature type="compositionally biased region" description="Polar residues" evidence="2">
    <location>
        <begin position="792"/>
        <end position="808"/>
    </location>
</feature>
<dbReference type="InterPro" id="IPR016024">
    <property type="entry name" value="ARM-type_fold"/>
</dbReference>